<name>A0A1F6NJH9_9BACT</name>
<gene>
    <name evidence="1" type="ORF">A2373_02710</name>
</gene>
<proteinExistence type="predicted"/>
<comment type="caution">
    <text evidence="1">The sequence shown here is derived from an EMBL/GenBank/DDBJ whole genome shotgun (WGS) entry which is preliminary data.</text>
</comment>
<accession>A0A1F6NJH9</accession>
<dbReference type="STRING" id="1798697.A2373_02710"/>
<dbReference type="EMBL" id="MFQS01000001">
    <property type="protein sequence ID" value="OGH84127.1"/>
    <property type="molecule type" value="Genomic_DNA"/>
</dbReference>
<organism evidence="1 2">
    <name type="scientific">Candidatus Magasanikbacteria bacterium RIFOXYB1_FULL_40_15</name>
    <dbReference type="NCBI Taxonomy" id="1798697"/>
    <lineage>
        <taxon>Bacteria</taxon>
        <taxon>Candidatus Magasanikiibacteriota</taxon>
    </lineage>
</organism>
<protein>
    <submittedName>
        <fullName evidence="1">Uncharacterized protein</fullName>
    </submittedName>
</protein>
<reference evidence="1 2" key="1">
    <citation type="journal article" date="2016" name="Nat. Commun.">
        <title>Thousands of microbial genomes shed light on interconnected biogeochemical processes in an aquifer system.</title>
        <authorList>
            <person name="Anantharaman K."/>
            <person name="Brown C.T."/>
            <person name="Hug L.A."/>
            <person name="Sharon I."/>
            <person name="Castelle C.J."/>
            <person name="Probst A.J."/>
            <person name="Thomas B.C."/>
            <person name="Singh A."/>
            <person name="Wilkins M.J."/>
            <person name="Karaoz U."/>
            <person name="Brodie E.L."/>
            <person name="Williams K.H."/>
            <person name="Hubbard S.S."/>
            <person name="Banfield J.F."/>
        </authorList>
    </citation>
    <scope>NUCLEOTIDE SEQUENCE [LARGE SCALE GENOMIC DNA]</scope>
</reference>
<dbReference type="AlphaFoldDB" id="A0A1F6NJH9"/>
<evidence type="ECO:0000313" key="2">
    <source>
        <dbReference type="Proteomes" id="UP000176300"/>
    </source>
</evidence>
<sequence length="68" mass="8389">MSGKTKAELEKERLARKIEELETKIASSPNTISDKAWEKWNKFKQELEEERIKKNKSRWQRFKEWFFL</sequence>
<dbReference type="Proteomes" id="UP000176300">
    <property type="component" value="Unassembled WGS sequence"/>
</dbReference>
<evidence type="ECO:0000313" key="1">
    <source>
        <dbReference type="EMBL" id="OGH84127.1"/>
    </source>
</evidence>